<comment type="function">
    <text evidence="1">Mediates high-affinity intracellular uptake of the rare oligo-element molybdenum.</text>
</comment>
<dbReference type="GO" id="GO:0006811">
    <property type="term" value="P:monoatomic ion transport"/>
    <property type="evidence" value="ECO:0007669"/>
    <property type="project" value="UniProtKB-KW"/>
</dbReference>
<keyword evidence="5" id="KW-1003">Cell membrane</keyword>
<dbReference type="Gene3D" id="1.20.1250.20">
    <property type="entry name" value="MFS general substrate transporter like domains"/>
    <property type="match status" value="1"/>
</dbReference>
<name>A0A2R5GKJ8_9STRA</name>
<accession>A0A2R5GKJ8</accession>
<feature type="signal peptide" evidence="13">
    <location>
        <begin position="1"/>
        <end position="17"/>
    </location>
</feature>
<evidence type="ECO:0000256" key="3">
    <source>
        <dbReference type="ARBA" id="ARBA00021242"/>
    </source>
</evidence>
<dbReference type="InParanoid" id="A0A2R5GKJ8"/>
<keyword evidence="6 12" id="KW-0812">Transmembrane</keyword>
<evidence type="ECO:0000256" key="4">
    <source>
        <dbReference type="ARBA" id="ARBA00022448"/>
    </source>
</evidence>
<keyword evidence="15" id="KW-1185">Reference proteome</keyword>
<feature type="transmembrane region" description="Helical" evidence="12">
    <location>
        <begin position="277"/>
        <end position="298"/>
    </location>
</feature>
<evidence type="ECO:0000256" key="10">
    <source>
        <dbReference type="ARBA" id="ARBA00030646"/>
    </source>
</evidence>
<comment type="caution">
    <text evidence="14">The sequence shown here is derived from an EMBL/GenBank/DDBJ whole genome shotgun (WGS) entry which is preliminary data.</text>
</comment>
<evidence type="ECO:0000256" key="2">
    <source>
        <dbReference type="ARBA" id="ARBA00004651"/>
    </source>
</evidence>
<keyword evidence="7 12" id="KW-1133">Transmembrane helix</keyword>
<evidence type="ECO:0000256" key="6">
    <source>
        <dbReference type="ARBA" id="ARBA00022692"/>
    </source>
</evidence>
<dbReference type="InterPro" id="IPR008509">
    <property type="entry name" value="MOT2/MFSD5"/>
</dbReference>
<dbReference type="PANTHER" id="PTHR23516:SF1">
    <property type="entry name" value="MOLYBDATE-ANION TRANSPORTER"/>
    <property type="match status" value="1"/>
</dbReference>
<organism evidence="14 15">
    <name type="scientific">Hondaea fermentalgiana</name>
    <dbReference type="NCBI Taxonomy" id="2315210"/>
    <lineage>
        <taxon>Eukaryota</taxon>
        <taxon>Sar</taxon>
        <taxon>Stramenopiles</taxon>
        <taxon>Bigyra</taxon>
        <taxon>Labyrinthulomycetes</taxon>
        <taxon>Thraustochytrida</taxon>
        <taxon>Thraustochytriidae</taxon>
        <taxon>Hondaea</taxon>
    </lineage>
</organism>
<feature type="transmembrane region" description="Helical" evidence="12">
    <location>
        <begin position="333"/>
        <end position="355"/>
    </location>
</feature>
<dbReference type="GO" id="GO:0015098">
    <property type="term" value="F:molybdate ion transmembrane transporter activity"/>
    <property type="evidence" value="ECO:0007669"/>
    <property type="project" value="InterPro"/>
</dbReference>
<feature type="transmembrane region" description="Helical" evidence="12">
    <location>
        <begin position="367"/>
        <end position="387"/>
    </location>
</feature>
<reference evidence="14 15" key="1">
    <citation type="submission" date="2017-12" db="EMBL/GenBank/DDBJ databases">
        <title>Sequencing, de novo assembly and annotation of complete genome of a new Thraustochytrid species, strain FCC1311.</title>
        <authorList>
            <person name="Sedici K."/>
            <person name="Godart F."/>
            <person name="Aiese Cigliano R."/>
            <person name="Sanseverino W."/>
            <person name="Barakat M."/>
            <person name="Ortet P."/>
            <person name="Marechal E."/>
            <person name="Cagnac O."/>
            <person name="Amato A."/>
        </authorList>
    </citation>
    <scope>NUCLEOTIDE SEQUENCE [LARGE SCALE GENOMIC DNA]</scope>
</reference>
<evidence type="ECO:0000256" key="13">
    <source>
        <dbReference type="SAM" id="SignalP"/>
    </source>
</evidence>
<dbReference type="AlphaFoldDB" id="A0A2R5GKJ8"/>
<evidence type="ECO:0000313" key="15">
    <source>
        <dbReference type="Proteomes" id="UP000241890"/>
    </source>
</evidence>
<dbReference type="Proteomes" id="UP000241890">
    <property type="component" value="Unassembled WGS sequence"/>
</dbReference>
<keyword evidence="13" id="KW-0732">Signal</keyword>
<evidence type="ECO:0000256" key="8">
    <source>
        <dbReference type="ARBA" id="ARBA00023065"/>
    </source>
</evidence>
<feature type="chain" id="PRO_5015351348" description="Molybdate-anion transporter" evidence="13">
    <location>
        <begin position="18"/>
        <end position="431"/>
    </location>
</feature>
<dbReference type="OrthoDB" id="263957at2759"/>
<gene>
    <name evidence="14" type="ORF">FCC1311_076602</name>
</gene>
<feature type="transmembrane region" description="Helical" evidence="12">
    <location>
        <begin position="128"/>
        <end position="149"/>
    </location>
</feature>
<keyword evidence="8" id="KW-0406">Ion transport</keyword>
<feature type="transmembrane region" description="Helical" evidence="12">
    <location>
        <begin position="310"/>
        <end position="327"/>
    </location>
</feature>
<dbReference type="SUPFAM" id="SSF103473">
    <property type="entry name" value="MFS general substrate transporter"/>
    <property type="match status" value="1"/>
</dbReference>
<comment type="subcellular location">
    <subcellularLocation>
        <location evidence="2">Cell membrane</location>
        <topology evidence="2">Multi-pass membrane protein</topology>
    </subcellularLocation>
</comment>
<evidence type="ECO:0000256" key="5">
    <source>
        <dbReference type="ARBA" id="ARBA00022475"/>
    </source>
</evidence>
<dbReference type="GO" id="GO:0005886">
    <property type="term" value="C:plasma membrane"/>
    <property type="evidence" value="ECO:0007669"/>
    <property type="project" value="UniProtKB-SubCell"/>
</dbReference>
<feature type="transmembrane region" description="Helical" evidence="12">
    <location>
        <begin position="244"/>
        <end position="265"/>
    </location>
</feature>
<evidence type="ECO:0000256" key="7">
    <source>
        <dbReference type="ARBA" id="ARBA00022989"/>
    </source>
</evidence>
<feature type="transmembrane region" description="Helical" evidence="12">
    <location>
        <begin position="194"/>
        <end position="213"/>
    </location>
</feature>
<feature type="transmembrane region" description="Helical" evidence="12">
    <location>
        <begin position="393"/>
        <end position="413"/>
    </location>
</feature>
<dbReference type="InterPro" id="IPR036259">
    <property type="entry name" value="MFS_trans_sf"/>
</dbReference>
<dbReference type="PANTHER" id="PTHR23516">
    <property type="entry name" value="SAM (S-ADENOSYL METHIONINE) TRANSPORTER"/>
    <property type="match status" value="1"/>
</dbReference>
<protein>
    <recommendedName>
        <fullName evidence="3">Molybdate-anion transporter</fullName>
    </recommendedName>
    <alternativeName>
        <fullName evidence="10">Major facilitator superfamily domain-containing protein 5</fullName>
    </alternativeName>
    <alternativeName>
        <fullName evidence="11">Molybdate transporter 2 homolog</fullName>
    </alternativeName>
</protein>
<keyword evidence="4" id="KW-0813">Transport</keyword>
<evidence type="ECO:0000313" key="14">
    <source>
        <dbReference type="EMBL" id="GBG31436.1"/>
    </source>
</evidence>
<dbReference type="EMBL" id="BEYU01000097">
    <property type="protein sequence ID" value="GBG31436.1"/>
    <property type="molecule type" value="Genomic_DNA"/>
</dbReference>
<sequence>MEVYVGLLALQLVGCAALIKKQRDSLALVPTTPEFARLQKSFLATMLFASCADWIQGPYLYKLYSFIGFGKGEIGYLFLAGYCSSALFGTLVGGLADRFGRKKTCLLFCLLYSGTCMTMHSHDFNVLLAGRVMSGISTSILFSVFEAWMLHEHKRDAFPDDWLVNTLSRATFLSSAAAVAMAAVAGAVTSYGGYTAPFDTAIVFLTLTALIIARTWKENYGNASLTPGGNFAVGWVVMASNPRIWLLGIVQSCFEGAMYIFVYMWTPTLESTASDEGMPHGIVFACFMVSIMIGTHIYQLALKHKETETVLMYNAAVASLCLAAPAFTSSHTINFFAFCVFEVCVGVYHPGVGFLRAKYIPEEVRATIVNFFRVPLNGFVVLVLLYTSHLSSATMGLYCAAILAVAASVHFLLARQAGQMSPAASKIDSEV</sequence>
<evidence type="ECO:0000256" key="11">
    <source>
        <dbReference type="ARBA" id="ARBA00032555"/>
    </source>
</evidence>
<keyword evidence="9 12" id="KW-0472">Membrane</keyword>
<dbReference type="CDD" id="cd17487">
    <property type="entry name" value="MFS_MFSD5_like"/>
    <property type="match status" value="1"/>
</dbReference>
<evidence type="ECO:0000256" key="9">
    <source>
        <dbReference type="ARBA" id="ARBA00023136"/>
    </source>
</evidence>
<evidence type="ECO:0000256" key="1">
    <source>
        <dbReference type="ARBA" id="ARBA00003019"/>
    </source>
</evidence>
<feature type="transmembrane region" description="Helical" evidence="12">
    <location>
        <begin position="74"/>
        <end position="93"/>
    </location>
</feature>
<dbReference type="Pfam" id="PF05631">
    <property type="entry name" value="MFS_5"/>
    <property type="match status" value="1"/>
</dbReference>
<evidence type="ECO:0000256" key="12">
    <source>
        <dbReference type="SAM" id="Phobius"/>
    </source>
</evidence>
<proteinExistence type="predicted"/>